<keyword evidence="3" id="KW-0808">Transferase</keyword>
<keyword evidence="4" id="KW-1185">Reference proteome</keyword>
<evidence type="ECO:0000259" key="2">
    <source>
        <dbReference type="Pfam" id="PF08241"/>
    </source>
</evidence>
<name>A0A4S8P6Y5_9ACTN</name>
<dbReference type="Proteomes" id="UP000305792">
    <property type="component" value="Unassembled WGS sequence"/>
</dbReference>
<sequence>MPFGRQDLGQAQRDLPVPSGDDDMHATHPSPGPAAAGRLRAQGRKREGRSRRPALRGKGNGGMRAAFAVRPRASGVLPFATGCASVGAPFAAASAAASGEGAAAPLGGQRMAIDGKGVMENYAHTGNLQSRIDIYRYRTPAFDPVDAAVELLPRSGLGLVLDVGAGTGRYTHRLRALHPEAAVVAVDRSPGMLTEVEAPVMTADARSLPYPDDAADAVLAMHMLYHVPDIPKAVAELRRVLKPGGTCLVSTNAARDMGAMSQLWERVAREALGPDGYRFGSAIENFDSDSAPALLRASFDSVEVFRHQGTVAVPEPAPILAFFDSLRTWVSAGDDVFDAILEDAARDLDGHFAEHATFDFPKTTVLYRCK</sequence>
<feature type="compositionally biased region" description="Basic residues" evidence="1">
    <location>
        <begin position="41"/>
        <end position="55"/>
    </location>
</feature>
<evidence type="ECO:0000313" key="3">
    <source>
        <dbReference type="EMBL" id="THV26028.1"/>
    </source>
</evidence>
<dbReference type="InterPro" id="IPR050508">
    <property type="entry name" value="Methyltransf_Superfamily"/>
</dbReference>
<dbReference type="EMBL" id="STGX01000016">
    <property type="protein sequence ID" value="THV26028.1"/>
    <property type="molecule type" value="Genomic_DNA"/>
</dbReference>
<dbReference type="CDD" id="cd02440">
    <property type="entry name" value="AdoMet_MTases"/>
    <property type="match status" value="1"/>
</dbReference>
<dbReference type="Pfam" id="PF08241">
    <property type="entry name" value="Methyltransf_11"/>
    <property type="match status" value="1"/>
</dbReference>
<dbReference type="PANTHER" id="PTHR42912">
    <property type="entry name" value="METHYLTRANSFERASE"/>
    <property type="match status" value="1"/>
</dbReference>
<dbReference type="PANTHER" id="PTHR42912:SF80">
    <property type="entry name" value="METHYLTRANSFERASE DOMAIN-CONTAINING PROTEIN"/>
    <property type="match status" value="1"/>
</dbReference>
<dbReference type="GO" id="GO:0032259">
    <property type="term" value="P:methylation"/>
    <property type="evidence" value="ECO:0007669"/>
    <property type="project" value="UniProtKB-KW"/>
</dbReference>
<keyword evidence="3" id="KW-0489">Methyltransferase</keyword>
<evidence type="ECO:0000256" key="1">
    <source>
        <dbReference type="SAM" id="MobiDB-lite"/>
    </source>
</evidence>
<comment type="caution">
    <text evidence="3">The sequence shown here is derived from an EMBL/GenBank/DDBJ whole genome shotgun (WGS) entry which is preliminary data.</text>
</comment>
<proteinExistence type="predicted"/>
<dbReference type="AlphaFoldDB" id="A0A4S8P6Y5"/>
<feature type="domain" description="Methyltransferase type 11" evidence="2">
    <location>
        <begin position="161"/>
        <end position="248"/>
    </location>
</feature>
<evidence type="ECO:0000313" key="4">
    <source>
        <dbReference type="Proteomes" id="UP000305792"/>
    </source>
</evidence>
<dbReference type="GO" id="GO:0008757">
    <property type="term" value="F:S-adenosylmethionine-dependent methyltransferase activity"/>
    <property type="evidence" value="ECO:0007669"/>
    <property type="project" value="InterPro"/>
</dbReference>
<dbReference type="InterPro" id="IPR029063">
    <property type="entry name" value="SAM-dependent_MTases_sf"/>
</dbReference>
<dbReference type="Gene3D" id="3.40.50.150">
    <property type="entry name" value="Vaccinia Virus protein VP39"/>
    <property type="match status" value="1"/>
</dbReference>
<gene>
    <name evidence="3" type="ORF">E9998_20070</name>
</gene>
<dbReference type="SUPFAM" id="SSF53335">
    <property type="entry name" value="S-adenosyl-L-methionine-dependent methyltransferases"/>
    <property type="match status" value="1"/>
</dbReference>
<protein>
    <submittedName>
        <fullName evidence="3">Class I SAM-dependent methyltransferase</fullName>
    </submittedName>
</protein>
<accession>A0A4S8P6Y5</accession>
<organism evidence="3 4">
    <name type="scientific">Glycomyces paridis</name>
    <dbReference type="NCBI Taxonomy" id="2126555"/>
    <lineage>
        <taxon>Bacteria</taxon>
        <taxon>Bacillati</taxon>
        <taxon>Actinomycetota</taxon>
        <taxon>Actinomycetes</taxon>
        <taxon>Glycomycetales</taxon>
        <taxon>Glycomycetaceae</taxon>
        <taxon>Glycomyces</taxon>
    </lineage>
</organism>
<feature type="region of interest" description="Disordered" evidence="1">
    <location>
        <begin position="1"/>
        <end position="63"/>
    </location>
</feature>
<reference evidence="3 4" key="1">
    <citation type="journal article" date="2018" name="Int. J. Syst. Evol. Microbiol.">
        <title>Glycomyces paridis sp. nov., isolated from the medicinal plant Paris polyphylla.</title>
        <authorList>
            <person name="Fang X.M."/>
            <person name="Bai J.L."/>
            <person name="Su J."/>
            <person name="Zhao L.L."/>
            <person name="Liu H.Y."/>
            <person name="Ma B.P."/>
            <person name="Zhang Y.Q."/>
            <person name="Yu L.Y."/>
        </authorList>
    </citation>
    <scope>NUCLEOTIDE SEQUENCE [LARGE SCALE GENOMIC DNA]</scope>
    <source>
        <strain evidence="3 4">CPCC 204357</strain>
    </source>
</reference>
<dbReference type="InterPro" id="IPR013216">
    <property type="entry name" value="Methyltransf_11"/>
</dbReference>